<dbReference type="EMBL" id="LR796355">
    <property type="protein sequence ID" value="CAB4139188.1"/>
    <property type="molecule type" value="Genomic_DNA"/>
</dbReference>
<proteinExistence type="predicted"/>
<dbReference type="SUPFAM" id="SSF55729">
    <property type="entry name" value="Acyl-CoA N-acyltransferases (Nat)"/>
    <property type="match status" value="1"/>
</dbReference>
<gene>
    <name evidence="1" type="ORF">UFOVP339_26</name>
    <name evidence="2" type="ORF">UFOVP807_15</name>
</gene>
<name>A0A6J5NXA7_9CAUD</name>
<evidence type="ECO:0000313" key="2">
    <source>
        <dbReference type="EMBL" id="CAB4163432.1"/>
    </source>
</evidence>
<protein>
    <recommendedName>
        <fullName evidence="3">N-acetyltransferase domain-containing protein</fullName>
    </recommendedName>
</protein>
<reference evidence="2" key="1">
    <citation type="submission" date="2020-04" db="EMBL/GenBank/DDBJ databases">
        <authorList>
            <person name="Chiriac C."/>
            <person name="Salcher M."/>
            <person name="Ghai R."/>
            <person name="Kavagutti S V."/>
        </authorList>
    </citation>
    <scope>NUCLEOTIDE SEQUENCE</scope>
</reference>
<dbReference type="EMBL" id="LR796757">
    <property type="protein sequence ID" value="CAB4163432.1"/>
    <property type="molecule type" value="Genomic_DNA"/>
</dbReference>
<accession>A0A6J5NXA7</accession>
<evidence type="ECO:0008006" key="3">
    <source>
        <dbReference type="Google" id="ProtNLM"/>
    </source>
</evidence>
<dbReference type="InterPro" id="IPR016181">
    <property type="entry name" value="Acyl_CoA_acyltransferase"/>
</dbReference>
<organism evidence="2">
    <name type="scientific">uncultured Caudovirales phage</name>
    <dbReference type="NCBI Taxonomy" id="2100421"/>
    <lineage>
        <taxon>Viruses</taxon>
        <taxon>Duplodnaviria</taxon>
        <taxon>Heunggongvirae</taxon>
        <taxon>Uroviricota</taxon>
        <taxon>Caudoviricetes</taxon>
        <taxon>Peduoviridae</taxon>
        <taxon>Maltschvirus</taxon>
        <taxon>Maltschvirus maltsch</taxon>
    </lineage>
</organism>
<sequence length="160" mass="18196">MKLVNLNEPDLLYVCDNMRDMDRREIYATRWTENPAHLVDSIMIVPELGWVAKTDDDVPVAAIGVVPMWDGVWSVWMFATDKWPDVSLSVTKFIKRALPQAMSDAGIHRAQCYSSAEHSVAHAWLRMLGADKESEIKAYGKNGEDFVLFSWIKQPSKTHS</sequence>
<evidence type="ECO:0000313" key="1">
    <source>
        <dbReference type="EMBL" id="CAB4139188.1"/>
    </source>
</evidence>